<evidence type="ECO:0000313" key="5">
    <source>
        <dbReference type="Proteomes" id="UP001174909"/>
    </source>
</evidence>
<evidence type="ECO:0000313" key="4">
    <source>
        <dbReference type="EMBL" id="CAI8038421.1"/>
    </source>
</evidence>
<dbReference type="PANTHER" id="PTHR43199:SF1">
    <property type="entry name" value="GLUTATHIONE HYDROLASE PROENZYME"/>
    <property type="match status" value="1"/>
</dbReference>
<evidence type="ECO:0000256" key="1">
    <source>
        <dbReference type="ARBA" id="ARBA00022679"/>
    </source>
</evidence>
<dbReference type="AlphaFoldDB" id="A0AA35T160"/>
<name>A0AA35T160_GEOBA</name>
<keyword evidence="5" id="KW-1185">Reference proteome</keyword>
<evidence type="ECO:0000256" key="2">
    <source>
        <dbReference type="ARBA" id="ARBA00022801"/>
    </source>
</evidence>
<keyword evidence="3" id="KW-0865">Zymogen</keyword>
<dbReference type="EMBL" id="CASHTH010002987">
    <property type="protein sequence ID" value="CAI8038421.1"/>
    <property type="molecule type" value="Genomic_DNA"/>
</dbReference>
<dbReference type="PANTHER" id="PTHR43199">
    <property type="entry name" value="GLUTATHIONE HYDROLASE"/>
    <property type="match status" value="1"/>
</dbReference>
<keyword evidence="2 4" id="KW-0378">Hydrolase</keyword>
<dbReference type="SUPFAM" id="SSF56235">
    <property type="entry name" value="N-terminal nucleophile aminohydrolases (Ntn hydrolases)"/>
    <property type="match status" value="1"/>
</dbReference>
<dbReference type="GO" id="GO:0016787">
    <property type="term" value="F:hydrolase activity"/>
    <property type="evidence" value="ECO:0007669"/>
    <property type="project" value="UniProtKB-KW"/>
</dbReference>
<organism evidence="4 5">
    <name type="scientific">Geodia barretti</name>
    <name type="common">Barrett's horny sponge</name>
    <dbReference type="NCBI Taxonomy" id="519541"/>
    <lineage>
        <taxon>Eukaryota</taxon>
        <taxon>Metazoa</taxon>
        <taxon>Porifera</taxon>
        <taxon>Demospongiae</taxon>
        <taxon>Heteroscleromorpha</taxon>
        <taxon>Tetractinellida</taxon>
        <taxon>Astrophorina</taxon>
        <taxon>Geodiidae</taxon>
        <taxon>Geodia</taxon>
    </lineage>
</organism>
<dbReference type="InterPro" id="IPR029055">
    <property type="entry name" value="Ntn_hydrolases_N"/>
</dbReference>
<dbReference type="InterPro" id="IPR043137">
    <property type="entry name" value="GGT_ssub_C"/>
</dbReference>
<dbReference type="Gene3D" id="3.60.20.40">
    <property type="match status" value="1"/>
</dbReference>
<dbReference type="GO" id="GO:0016740">
    <property type="term" value="F:transferase activity"/>
    <property type="evidence" value="ECO:0007669"/>
    <property type="project" value="UniProtKB-KW"/>
</dbReference>
<dbReference type="InterPro" id="IPR051792">
    <property type="entry name" value="GGT_bact"/>
</dbReference>
<evidence type="ECO:0000256" key="3">
    <source>
        <dbReference type="ARBA" id="ARBA00023145"/>
    </source>
</evidence>
<dbReference type="PRINTS" id="PR01210">
    <property type="entry name" value="GGTRANSPTASE"/>
</dbReference>
<reference evidence="4" key="1">
    <citation type="submission" date="2023-03" db="EMBL/GenBank/DDBJ databases">
        <authorList>
            <person name="Steffen K."/>
            <person name="Cardenas P."/>
        </authorList>
    </citation>
    <scope>NUCLEOTIDE SEQUENCE</scope>
</reference>
<keyword evidence="1" id="KW-0808">Transferase</keyword>
<gene>
    <name evidence="4" type="ORF">GBAR_LOCUS21426</name>
</gene>
<protein>
    <submittedName>
        <fullName evidence="4">Glutathione hydrolase proenzyme</fullName>
    </submittedName>
</protein>
<sequence length="422" mass="45670">MNKGIVAAGHPKTAEAAAEILKAGGNAFDAAIAAMHTACIVEPALASLGGGGFLMAVPNDSTPILFDFFVQTPSRHKNLDAIDSRSFLCDFGSTQQEFIIGCGTSAVPGYVKGIFEIAKRYSSMPMKELVQPALQMLKEGIEVTEMQAHIFRILTPIYLAETSREIFEKGDDLFYRGEIAKAVNCISQSGGVVTYEDMANYQVELRKPLEHSERKYADSNAEFDADLYELYKQNLLNHAQANRGTTHISVIDRHRNAASVSVSNGEGCGTMIPGTSIMLNNMLGEHDVNPGGLTGWPSNSRLSSMMSPSVARAPDSGLIAIGSGGSNRIPSAIQQVLVNLIDFRMSVEDAVRAPRVHFHQNEAFVEDIFENSELESVLQAFDSSTRFNKRDVFFGGVHTAKHADSEVAGFGDDRRGGISIAV</sequence>
<accession>A0AA35T160</accession>
<dbReference type="Pfam" id="PF01019">
    <property type="entry name" value="G_glu_transpept"/>
    <property type="match status" value="3"/>
</dbReference>
<proteinExistence type="predicted"/>
<dbReference type="Proteomes" id="UP001174909">
    <property type="component" value="Unassembled WGS sequence"/>
</dbReference>
<comment type="caution">
    <text evidence="4">The sequence shown here is derived from an EMBL/GenBank/DDBJ whole genome shotgun (WGS) entry which is preliminary data.</text>
</comment>